<keyword evidence="1" id="KW-0472">Membrane</keyword>
<dbReference type="RefSeq" id="WP_089084302.1">
    <property type="nucleotide sequence ID" value="NZ_AP018823.1"/>
</dbReference>
<evidence type="ECO:0000313" key="3">
    <source>
        <dbReference type="Proteomes" id="UP000198290"/>
    </source>
</evidence>
<evidence type="ECO:0008006" key="4">
    <source>
        <dbReference type="Google" id="ProtNLM"/>
    </source>
</evidence>
<reference evidence="2 3" key="2">
    <citation type="journal article" date="2017" name="Genome Announc.">
        <title>Draft genome sequence of Aquitalea magnusonii strain H3, a plant growth-promoting bacterium of duckweed Lemna minor.</title>
        <authorList>
            <person name="Ishizawa H."/>
            <person name="Kuroda M."/>
            <person name="Ike M."/>
        </authorList>
    </citation>
    <scope>NUCLEOTIDE SEQUENCE [LARGE SCALE GENOMIC DNA]</scope>
    <source>
        <strain evidence="2 3">H3</strain>
    </source>
</reference>
<dbReference type="EMBL" id="AP018823">
    <property type="protein sequence ID" value="BBF85221.1"/>
    <property type="molecule type" value="Genomic_DNA"/>
</dbReference>
<feature type="transmembrane region" description="Helical" evidence="1">
    <location>
        <begin position="105"/>
        <end position="125"/>
    </location>
</feature>
<keyword evidence="3" id="KW-1185">Reference proteome</keyword>
<reference evidence="3" key="1">
    <citation type="journal article" date="2017" name="Biotechnol. Biofuels">
        <title>Evaluation of environmental bacterial communities as a factor affecting the growth of duckweed Lemna minor.</title>
        <authorList>
            <person name="Ishizawa H."/>
            <person name="Kuroda M."/>
            <person name="Morikawa M."/>
            <person name="Ike M."/>
        </authorList>
    </citation>
    <scope>NUCLEOTIDE SEQUENCE [LARGE SCALE GENOMIC DNA]</scope>
    <source>
        <strain evidence="3">H3</strain>
    </source>
</reference>
<evidence type="ECO:0000313" key="2">
    <source>
        <dbReference type="EMBL" id="BBF85221.1"/>
    </source>
</evidence>
<dbReference type="AlphaFoldDB" id="A0A3G9GG43"/>
<reference evidence="3" key="3">
    <citation type="journal article" date="2017" name="Plant Physiol. Biochem.">
        <title>Differential oxidative and antioxidative response of duckweed Lemna minor toward plant growth promoting/inhibiting bacteria.</title>
        <authorList>
            <person name="Ishizawa H."/>
            <person name="Kuroda M."/>
            <person name="Morikawa M."/>
            <person name="Ike M."/>
        </authorList>
    </citation>
    <scope>NUCLEOTIDE SEQUENCE [LARGE SCALE GENOMIC DNA]</scope>
    <source>
        <strain evidence="3">H3</strain>
    </source>
</reference>
<name>A0A3G9GG43_9NEIS</name>
<gene>
    <name evidence="2" type="ORF">DLM_1602</name>
</gene>
<organism evidence="2 3">
    <name type="scientific">Aquitalea magnusonii</name>
    <dbReference type="NCBI Taxonomy" id="332411"/>
    <lineage>
        <taxon>Bacteria</taxon>
        <taxon>Pseudomonadati</taxon>
        <taxon>Pseudomonadota</taxon>
        <taxon>Betaproteobacteria</taxon>
        <taxon>Neisseriales</taxon>
        <taxon>Chromobacteriaceae</taxon>
        <taxon>Aquitalea</taxon>
    </lineage>
</organism>
<dbReference type="Proteomes" id="UP000198290">
    <property type="component" value="Chromosome"/>
</dbReference>
<evidence type="ECO:0000256" key="1">
    <source>
        <dbReference type="SAM" id="Phobius"/>
    </source>
</evidence>
<sequence>MPYHAASARFDILLRLWASIAVCAAASHLVLPAWTAAGTTWPMSPHWQREIAFFDLFVAVIFAWAARQPDLTIKRNATLLLCGLSMLLGENHLEGCFTEPKIFHVLFALGNALAVLWGVLACWSLRKAVAQSAQLAKHDAG</sequence>
<dbReference type="KEGG" id="amah:DLM_1602"/>
<proteinExistence type="predicted"/>
<protein>
    <recommendedName>
        <fullName evidence="4">Transmembrane protein</fullName>
    </recommendedName>
</protein>
<keyword evidence="1" id="KW-0812">Transmembrane</keyword>
<dbReference type="OrthoDB" id="8595968at2"/>
<feature type="transmembrane region" description="Helical" evidence="1">
    <location>
        <begin position="12"/>
        <end position="34"/>
    </location>
</feature>
<keyword evidence="1" id="KW-1133">Transmembrane helix</keyword>
<accession>A0A3G9GG43</accession>